<reference evidence="2" key="2">
    <citation type="submission" date="2025-09" db="UniProtKB">
        <authorList>
            <consortium name="Ensembl"/>
        </authorList>
    </citation>
    <scope>IDENTIFICATION</scope>
</reference>
<dbReference type="AlphaFoldDB" id="A0A8C1BB70"/>
<proteinExistence type="predicted"/>
<keyword evidence="3" id="KW-1185">Reference proteome</keyword>
<dbReference type="PANTHER" id="PTHR21063:SF4">
    <property type="entry name" value="CD48 ANTIGEN-RELATED"/>
    <property type="match status" value="1"/>
</dbReference>
<evidence type="ECO:0000313" key="2">
    <source>
        <dbReference type="Ensembl" id="ENSCCRP00000030119.2"/>
    </source>
</evidence>
<keyword evidence="1" id="KW-0812">Transmembrane</keyword>
<dbReference type="PANTHER" id="PTHR21063">
    <property type="entry name" value="LFA-3"/>
    <property type="match status" value="1"/>
</dbReference>
<dbReference type="GeneTree" id="ENSGT01050000244806"/>
<dbReference type="OMA" id="HANTSCL"/>
<sequence length="323" mass="36274">MFPGVFGDDLVTEMKGDTVTLNTDTIKKEHDKLLWYFEDTRIALINGHPNTSCLYDGVGGRFRDRLKVDYETGSLTITDITTEHAGRYEAEIIRSESSGKRQSLNRYRKCDSTKITKKISISHDDTIKTFNVIVTGLSPDFEVVTVSVMEGDIITLNTDIIKKEHDKLLWYFEDTCIALINGHPNTSCLYDGEDGRFRDRLKVDYETGSLIITNITTEHAGRYEAEIIRSESSGKRQSLNRNRKCDRTKITRRNGISHDDTTKTFNVIVTAVLDSGLSSAAVAGIVAGVIAVLLLLTVVAAAAVIHCRRRSSRNSEYYMQILY</sequence>
<reference evidence="2" key="1">
    <citation type="submission" date="2025-08" db="UniProtKB">
        <authorList>
            <consortium name="Ensembl"/>
        </authorList>
    </citation>
    <scope>IDENTIFICATION</scope>
</reference>
<dbReference type="Proteomes" id="UP001108240">
    <property type="component" value="Unplaced"/>
</dbReference>
<accession>A0A8C1BB70</accession>
<dbReference type="SUPFAM" id="SSF48726">
    <property type="entry name" value="Immunoglobulin"/>
    <property type="match status" value="2"/>
</dbReference>
<dbReference type="Gene3D" id="2.60.40.10">
    <property type="entry name" value="Immunoglobulins"/>
    <property type="match status" value="2"/>
</dbReference>
<name>A0A8C1BB70_CYPCA</name>
<keyword evidence="1" id="KW-0472">Membrane</keyword>
<keyword evidence="1" id="KW-1133">Transmembrane helix</keyword>
<organism evidence="2 3">
    <name type="scientific">Cyprinus carpio carpio</name>
    <dbReference type="NCBI Taxonomy" id="630221"/>
    <lineage>
        <taxon>Eukaryota</taxon>
        <taxon>Metazoa</taxon>
        <taxon>Chordata</taxon>
        <taxon>Craniata</taxon>
        <taxon>Vertebrata</taxon>
        <taxon>Euteleostomi</taxon>
        <taxon>Actinopterygii</taxon>
        <taxon>Neopterygii</taxon>
        <taxon>Teleostei</taxon>
        <taxon>Ostariophysi</taxon>
        <taxon>Cypriniformes</taxon>
        <taxon>Cyprinidae</taxon>
        <taxon>Cyprininae</taxon>
        <taxon>Cyprinus</taxon>
    </lineage>
</organism>
<dbReference type="Ensembl" id="ENSCCRT00000032687.2">
    <property type="protein sequence ID" value="ENSCCRP00000030119.2"/>
    <property type="gene ID" value="ENSCCRG00000016278.2"/>
</dbReference>
<protein>
    <submittedName>
        <fullName evidence="2">Uncharacterized protein</fullName>
    </submittedName>
</protein>
<feature type="transmembrane region" description="Helical" evidence="1">
    <location>
        <begin position="280"/>
        <end position="305"/>
    </location>
</feature>
<dbReference type="InterPro" id="IPR036179">
    <property type="entry name" value="Ig-like_dom_sf"/>
</dbReference>
<dbReference type="InterPro" id="IPR013783">
    <property type="entry name" value="Ig-like_fold"/>
</dbReference>
<evidence type="ECO:0000313" key="3">
    <source>
        <dbReference type="Proteomes" id="UP001108240"/>
    </source>
</evidence>
<evidence type="ECO:0000256" key="1">
    <source>
        <dbReference type="SAM" id="Phobius"/>
    </source>
</evidence>